<dbReference type="SUPFAM" id="SSF81383">
    <property type="entry name" value="F-box domain"/>
    <property type="match status" value="1"/>
</dbReference>
<dbReference type="AlphaFoldDB" id="A0A3B6U685"/>
<dbReference type="Gramene" id="TraesCLE_scaffold_120791_01G000100.1">
    <property type="protein sequence ID" value="TraesCLE_scaffold_120791_01G000100.1"/>
    <property type="gene ID" value="TraesCLE_scaffold_120791_01G000100"/>
</dbReference>
<dbReference type="Gramene" id="TraesCSU02G110000.1">
    <property type="protein sequence ID" value="TraesCSU02G110000.1"/>
    <property type="gene ID" value="TraesCSU02G110000"/>
</dbReference>
<dbReference type="Gramene" id="TraesWEE_scaffold_074408_01G000100.1">
    <property type="protein sequence ID" value="TraesWEE_scaffold_074408_01G000100.1"/>
    <property type="gene ID" value="TraesWEE_scaffold_074408_01G000100"/>
</dbReference>
<proteinExistence type="predicted"/>
<name>A0A3B6U685_WHEAT</name>
<reference evidence="2" key="1">
    <citation type="submission" date="2018-08" db="EMBL/GenBank/DDBJ databases">
        <authorList>
            <person name="Rossello M."/>
        </authorList>
    </citation>
    <scope>NUCLEOTIDE SEQUENCE [LARGE SCALE GENOMIC DNA]</scope>
    <source>
        <strain evidence="2">cv. Chinese Spring</strain>
    </source>
</reference>
<dbReference type="PANTHER" id="PTHR32133">
    <property type="entry name" value="OS07G0120400 PROTEIN"/>
    <property type="match status" value="1"/>
</dbReference>
<dbReference type="Gramene" id="TraesROB_scaffold_082244_01G000100.1">
    <property type="protein sequence ID" value="TraesROB_scaffold_082244_01G000100.1"/>
    <property type="gene ID" value="TraesROB_scaffold_082244_01G000100"/>
</dbReference>
<dbReference type="Proteomes" id="UP000019116">
    <property type="component" value="Chromosome Un"/>
</dbReference>
<dbReference type="Pfam" id="PF12937">
    <property type="entry name" value="F-box-like"/>
    <property type="match status" value="1"/>
</dbReference>
<dbReference type="Gramene" id="TraesCAD_scaffold_079877_01G000100.1">
    <property type="protein sequence ID" value="TraesCAD_scaffold_079877_01G000100.1"/>
    <property type="gene ID" value="TraesCAD_scaffold_079877_01G000100"/>
</dbReference>
<sequence length="169" mass="19485">MSRPRRRPLSPAPLDDDDLLSEILLRLPPLPSSLPRASAVCRRWRRLASDPCFCRRFRGTTGFSAQLWKWNSDCDGAASWVLERSIELDKLLSLNPDDERERPIVAGFAEDNNVVLLWSFVGVLTLQLKSLHSKKLFRVKCWFCCLPFEGVYTDGEIIPSYFILLDYYC</sequence>
<keyword evidence="3" id="KW-1185">Reference proteome</keyword>
<dbReference type="Gene3D" id="1.20.1280.50">
    <property type="match status" value="1"/>
</dbReference>
<evidence type="ECO:0000313" key="3">
    <source>
        <dbReference type="Proteomes" id="UP000019116"/>
    </source>
</evidence>
<dbReference type="OrthoDB" id="675053at2759"/>
<dbReference type="InterPro" id="IPR001810">
    <property type="entry name" value="F-box_dom"/>
</dbReference>
<dbReference type="InterPro" id="IPR036047">
    <property type="entry name" value="F-box-like_dom_sf"/>
</dbReference>
<reference evidence="2" key="2">
    <citation type="submission" date="2018-10" db="UniProtKB">
        <authorList>
            <consortium name="EnsemblPlants"/>
        </authorList>
    </citation>
    <scope>IDENTIFICATION</scope>
</reference>
<evidence type="ECO:0000259" key="1">
    <source>
        <dbReference type="SMART" id="SM00256"/>
    </source>
</evidence>
<feature type="domain" description="F-box" evidence="1">
    <location>
        <begin position="17"/>
        <end position="57"/>
    </location>
</feature>
<evidence type="ECO:0000313" key="2">
    <source>
        <dbReference type="EnsemblPlants" id="TraesCSU02G110000.1"/>
    </source>
</evidence>
<protein>
    <recommendedName>
        <fullName evidence="1">F-box domain-containing protein</fullName>
    </recommendedName>
</protein>
<dbReference type="SMART" id="SM00256">
    <property type="entry name" value="FBOX"/>
    <property type="match status" value="1"/>
</dbReference>
<accession>A0A3B6U685</accession>
<dbReference type="PANTHER" id="PTHR32133:SF320">
    <property type="entry name" value="F-BOX DOMAIN-CONTAINING PROTEIN"/>
    <property type="match status" value="1"/>
</dbReference>
<organism evidence="2">
    <name type="scientific">Triticum aestivum</name>
    <name type="common">Wheat</name>
    <dbReference type="NCBI Taxonomy" id="4565"/>
    <lineage>
        <taxon>Eukaryota</taxon>
        <taxon>Viridiplantae</taxon>
        <taxon>Streptophyta</taxon>
        <taxon>Embryophyta</taxon>
        <taxon>Tracheophyta</taxon>
        <taxon>Spermatophyta</taxon>
        <taxon>Magnoliopsida</taxon>
        <taxon>Liliopsida</taxon>
        <taxon>Poales</taxon>
        <taxon>Poaceae</taxon>
        <taxon>BOP clade</taxon>
        <taxon>Pooideae</taxon>
        <taxon>Triticodae</taxon>
        <taxon>Triticeae</taxon>
        <taxon>Triticinae</taxon>
        <taxon>Triticum</taxon>
    </lineage>
</organism>
<dbReference type="EnsemblPlants" id="TraesCSU02G110000.1">
    <property type="protein sequence ID" value="TraesCSU02G110000.1"/>
    <property type="gene ID" value="TraesCSU02G110000"/>
</dbReference>